<dbReference type="InterPro" id="IPR012334">
    <property type="entry name" value="Pectin_lyas_fold"/>
</dbReference>
<proteinExistence type="predicted"/>
<feature type="domain" description="Periplasmic copper-binding protein NosD beta helix" evidence="1">
    <location>
        <begin position="7"/>
        <end position="115"/>
    </location>
</feature>
<evidence type="ECO:0000313" key="2">
    <source>
        <dbReference type="EMBL" id="GAG65277.1"/>
    </source>
</evidence>
<comment type="caution">
    <text evidence="2">The sequence shown here is derived from an EMBL/GenBank/DDBJ whole genome shotgun (WGS) entry which is preliminary data.</text>
</comment>
<name>X1A527_9ZZZZ</name>
<dbReference type="Gene3D" id="2.160.20.10">
    <property type="entry name" value="Single-stranded right-handed beta-helix, Pectin lyase-like"/>
    <property type="match status" value="1"/>
</dbReference>
<gene>
    <name evidence="2" type="ORF">S01H4_14903</name>
</gene>
<organism evidence="2">
    <name type="scientific">marine sediment metagenome</name>
    <dbReference type="NCBI Taxonomy" id="412755"/>
    <lineage>
        <taxon>unclassified sequences</taxon>
        <taxon>metagenomes</taxon>
        <taxon>ecological metagenomes</taxon>
    </lineage>
</organism>
<evidence type="ECO:0000259" key="1">
    <source>
        <dbReference type="Pfam" id="PF05048"/>
    </source>
</evidence>
<dbReference type="EMBL" id="BART01006532">
    <property type="protein sequence ID" value="GAG65277.1"/>
    <property type="molecule type" value="Genomic_DNA"/>
</dbReference>
<dbReference type="SUPFAM" id="SSF51126">
    <property type="entry name" value="Pectin lyase-like"/>
    <property type="match status" value="1"/>
</dbReference>
<dbReference type="InterPro" id="IPR011050">
    <property type="entry name" value="Pectin_lyase_fold/virulence"/>
</dbReference>
<dbReference type="InterPro" id="IPR007742">
    <property type="entry name" value="NosD_dom"/>
</dbReference>
<accession>X1A527</accession>
<protein>
    <recommendedName>
        <fullName evidence="1">Periplasmic copper-binding protein NosD beta helix domain-containing protein</fullName>
    </recommendedName>
</protein>
<dbReference type="AlphaFoldDB" id="X1A527"/>
<reference evidence="2" key="1">
    <citation type="journal article" date="2014" name="Front. Microbiol.">
        <title>High frequency of phylogenetically diverse reductive dehalogenase-homologous genes in deep subseafloor sedimentary metagenomes.</title>
        <authorList>
            <person name="Kawai M."/>
            <person name="Futagami T."/>
            <person name="Toyoda A."/>
            <person name="Takaki Y."/>
            <person name="Nishi S."/>
            <person name="Hori S."/>
            <person name="Arai W."/>
            <person name="Tsubouchi T."/>
            <person name="Morono Y."/>
            <person name="Uchiyama I."/>
            <person name="Ito T."/>
            <person name="Fujiyama A."/>
            <person name="Inagaki F."/>
            <person name="Takami H."/>
        </authorList>
    </citation>
    <scope>NUCLEOTIDE SEQUENCE</scope>
    <source>
        <strain evidence="2">Expedition CK06-06</strain>
    </source>
</reference>
<sequence length="154" mass="17956">MDYIHNHQSGIQSGGKNNEITCNMIYNNQGNGIRLEGYHFGIITLNNITGNDGIGLLLTYNYDFRDNVITGKRNKILYNNIYNNAIDAFFEFNYLTRWDQNYWGIDSEKPYIISGRTSFLKNIYIPKSIIPWINIDWHPATEPFDIPNPEVRIE</sequence>
<dbReference type="Pfam" id="PF05048">
    <property type="entry name" value="NosD"/>
    <property type="match status" value="1"/>
</dbReference>